<feature type="transmembrane region" description="Helical" evidence="1">
    <location>
        <begin position="41"/>
        <end position="59"/>
    </location>
</feature>
<reference evidence="2 3" key="1">
    <citation type="submission" date="2018-10" db="EMBL/GenBank/DDBJ databases">
        <title>Isolation, diversity and antibacterial activity of antinobacteria from the wheat rhizosphere soil.</title>
        <authorList>
            <person name="Sun T."/>
        </authorList>
    </citation>
    <scope>NUCLEOTIDE SEQUENCE [LARGE SCALE GENOMIC DNA]</scope>
    <source>
        <strain evidence="2 3">SJ-23</strain>
    </source>
</reference>
<evidence type="ECO:0000313" key="2">
    <source>
        <dbReference type="EMBL" id="RNB48369.1"/>
    </source>
</evidence>
<protein>
    <submittedName>
        <fullName evidence="2">Uncharacterized protein</fullName>
    </submittedName>
</protein>
<gene>
    <name evidence="2" type="ORF">EDM22_11090</name>
</gene>
<feature type="transmembrane region" description="Helical" evidence="1">
    <location>
        <begin position="123"/>
        <end position="145"/>
    </location>
</feature>
<accession>A0A3M8AAU5</accession>
<keyword evidence="3" id="KW-1185">Reference proteome</keyword>
<keyword evidence="1" id="KW-0812">Transmembrane</keyword>
<dbReference type="AlphaFoldDB" id="A0A3M8AAU5"/>
<dbReference type="RefSeq" id="WP_122937114.1">
    <property type="nucleotide sequence ID" value="NZ_JBHSNT010000008.1"/>
</dbReference>
<evidence type="ECO:0000313" key="3">
    <source>
        <dbReference type="Proteomes" id="UP000275048"/>
    </source>
</evidence>
<organism evidence="2 3">
    <name type="scientific">Agromyces tardus</name>
    <dbReference type="NCBI Taxonomy" id="2583849"/>
    <lineage>
        <taxon>Bacteria</taxon>
        <taxon>Bacillati</taxon>
        <taxon>Actinomycetota</taxon>
        <taxon>Actinomycetes</taxon>
        <taxon>Micrococcales</taxon>
        <taxon>Microbacteriaceae</taxon>
        <taxon>Agromyces</taxon>
    </lineage>
</organism>
<keyword evidence="1" id="KW-0472">Membrane</keyword>
<feature type="transmembrane region" description="Helical" evidence="1">
    <location>
        <begin position="80"/>
        <end position="103"/>
    </location>
</feature>
<evidence type="ECO:0000256" key="1">
    <source>
        <dbReference type="SAM" id="Phobius"/>
    </source>
</evidence>
<sequence>MTTTTQEFNAHSTWIIVSTVAVTAAVGFVCSQVSMPEYLTAAVSGGAALIPGSIAYSRWKAARGATADLRALGRGRLERPVAIVITLTAVVLLLVESVIGFLFGTAVDLAVGMIGATPEEAWLAAAVVTLFLAAPAFVASSFFIARRAAHYVWPTPFRWLALAVAGYLVMRIVVSFAYIYGTGVAAQFDLVASMLGLIAVALLVLLTTWLGCLAARRSHSRFVAGRLFQKLPPDEQATVLSLLGDVVDPRPAIASDDVRGEPTGEDRTH</sequence>
<dbReference type="Proteomes" id="UP000275048">
    <property type="component" value="Unassembled WGS sequence"/>
</dbReference>
<feature type="transmembrane region" description="Helical" evidence="1">
    <location>
        <begin position="192"/>
        <end position="215"/>
    </location>
</feature>
<keyword evidence="1" id="KW-1133">Transmembrane helix</keyword>
<dbReference type="EMBL" id="RHHB01000020">
    <property type="protein sequence ID" value="RNB48369.1"/>
    <property type="molecule type" value="Genomic_DNA"/>
</dbReference>
<comment type="caution">
    <text evidence="2">The sequence shown here is derived from an EMBL/GenBank/DDBJ whole genome shotgun (WGS) entry which is preliminary data.</text>
</comment>
<feature type="transmembrane region" description="Helical" evidence="1">
    <location>
        <begin position="12"/>
        <end position="35"/>
    </location>
</feature>
<proteinExistence type="predicted"/>
<name>A0A3M8AAU5_9MICO</name>
<feature type="transmembrane region" description="Helical" evidence="1">
    <location>
        <begin position="157"/>
        <end position="180"/>
    </location>
</feature>